<keyword evidence="6" id="KW-1185">Reference proteome</keyword>
<dbReference type="InterPro" id="IPR013087">
    <property type="entry name" value="Znf_C2H2_type"/>
</dbReference>
<feature type="region of interest" description="Disordered" evidence="3">
    <location>
        <begin position="224"/>
        <end position="258"/>
    </location>
</feature>
<reference evidence="5 6" key="1">
    <citation type="submission" date="2014-04" db="EMBL/GenBank/DDBJ databases">
        <authorList>
            <consortium name="DOE Joint Genome Institute"/>
            <person name="Kuo A."/>
            <person name="Girlanda M."/>
            <person name="Perotto S."/>
            <person name="Kohler A."/>
            <person name="Nagy L.G."/>
            <person name="Floudas D."/>
            <person name="Copeland A."/>
            <person name="Barry K.W."/>
            <person name="Cichocki N."/>
            <person name="Veneault-Fourrey C."/>
            <person name="LaButti K."/>
            <person name="Lindquist E.A."/>
            <person name="Lipzen A."/>
            <person name="Lundell T."/>
            <person name="Morin E."/>
            <person name="Murat C."/>
            <person name="Sun H."/>
            <person name="Tunlid A."/>
            <person name="Henrissat B."/>
            <person name="Grigoriev I.V."/>
            <person name="Hibbett D.S."/>
            <person name="Martin F."/>
            <person name="Nordberg H.P."/>
            <person name="Cantor M.N."/>
            <person name="Hua S.X."/>
        </authorList>
    </citation>
    <scope>NUCLEOTIDE SEQUENCE [LARGE SCALE GENOMIC DNA]</scope>
    <source>
        <strain evidence="5 6">MUT 4182</strain>
    </source>
</reference>
<proteinExistence type="predicted"/>
<evidence type="ECO:0000259" key="4">
    <source>
        <dbReference type="PROSITE" id="PS00028"/>
    </source>
</evidence>
<dbReference type="Proteomes" id="UP000054248">
    <property type="component" value="Unassembled WGS sequence"/>
</dbReference>
<dbReference type="PROSITE" id="PS00028">
    <property type="entry name" value="ZINC_FINGER_C2H2_1"/>
    <property type="match status" value="1"/>
</dbReference>
<dbReference type="GO" id="GO:0033699">
    <property type="term" value="F:DNA 5'-adenosine monophosphate hydrolase activity"/>
    <property type="evidence" value="ECO:0007669"/>
    <property type="project" value="TreeGrafter"/>
</dbReference>
<keyword evidence="1" id="KW-0378">Hydrolase</keyword>
<dbReference type="GO" id="GO:0005634">
    <property type="term" value="C:nucleus"/>
    <property type="evidence" value="ECO:0007669"/>
    <property type="project" value="TreeGrafter"/>
</dbReference>
<dbReference type="SUPFAM" id="SSF54197">
    <property type="entry name" value="HIT-like"/>
    <property type="match status" value="1"/>
</dbReference>
<evidence type="ECO:0000256" key="1">
    <source>
        <dbReference type="ARBA" id="ARBA00022801"/>
    </source>
</evidence>
<dbReference type="GO" id="GO:1990165">
    <property type="term" value="F:single-strand break-containing DNA binding"/>
    <property type="evidence" value="ECO:0007669"/>
    <property type="project" value="TreeGrafter"/>
</dbReference>
<dbReference type="GO" id="GO:0000012">
    <property type="term" value="P:single strand break repair"/>
    <property type="evidence" value="ECO:0007669"/>
    <property type="project" value="TreeGrafter"/>
</dbReference>
<protein>
    <recommendedName>
        <fullName evidence="4">C2H2-type domain-containing protein</fullName>
    </recommendedName>
</protein>
<dbReference type="STRING" id="1051891.A0A0C3LI17"/>
<evidence type="ECO:0000256" key="2">
    <source>
        <dbReference type="SAM" id="Coils"/>
    </source>
</evidence>
<sequence length="258" mass="30096">MAFLRALKDFACLPDPKTIPPSNLLKYTDTTITLFDKYPKAMFHFLVLPRVRPDAGLTTTVLHDLKSLLAWKEKEKALEVLKDLERESRDIQEMVRDEMRKRYGEGCEWKVFAGFHAVPSMHHVHLHVISSDYVSPTLKTKKHWNSFSPKLGFFLELKDVLEWFQLPEDDFKKRANLLESRYEPLLKSDMKCWRCDTELKTVPKLKEHLQSHFDRDIARMKKKRKHEIDLTGDDENEASTSDGPPAAKMTKLPEGKSE</sequence>
<dbReference type="EMBL" id="KN823150">
    <property type="protein sequence ID" value="KIO21082.1"/>
    <property type="molecule type" value="Genomic_DNA"/>
</dbReference>
<keyword evidence="2" id="KW-0175">Coiled coil</keyword>
<dbReference type="HOGENOM" id="CLU_066882_1_1_1"/>
<name>A0A0C3LI17_9AGAM</name>
<dbReference type="OrthoDB" id="3512845at2759"/>
<dbReference type="InterPro" id="IPR032566">
    <property type="entry name" value="Znf-C2HE"/>
</dbReference>
<gene>
    <name evidence="5" type="ORF">M407DRAFT_245598</name>
</gene>
<dbReference type="GO" id="GO:0030983">
    <property type="term" value="F:mismatched DNA binding"/>
    <property type="evidence" value="ECO:0007669"/>
    <property type="project" value="TreeGrafter"/>
</dbReference>
<feature type="domain" description="C2H2-type" evidence="4">
    <location>
        <begin position="192"/>
        <end position="212"/>
    </location>
</feature>
<dbReference type="GO" id="GO:0003725">
    <property type="term" value="F:double-stranded RNA binding"/>
    <property type="evidence" value="ECO:0007669"/>
    <property type="project" value="TreeGrafter"/>
</dbReference>
<dbReference type="PANTHER" id="PTHR12486">
    <property type="entry name" value="APRATAXIN-RELATED"/>
    <property type="match status" value="1"/>
</dbReference>
<dbReference type="Pfam" id="PF16278">
    <property type="entry name" value="zf-C2HE"/>
    <property type="match status" value="1"/>
</dbReference>
<evidence type="ECO:0000256" key="3">
    <source>
        <dbReference type="SAM" id="MobiDB-lite"/>
    </source>
</evidence>
<dbReference type="InterPro" id="IPR036265">
    <property type="entry name" value="HIT-like_sf"/>
</dbReference>
<dbReference type="Gene3D" id="3.30.428.10">
    <property type="entry name" value="HIT-like"/>
    <property type="match status" value="1"/>
</dbReference>
<dbReference type="Pfam" id="PF11969">
    <property type="entry name" value="DcpS_C"/>
    <property type="match status" value="1"/>
</dbReference>
<accession>A0A0C3LI17</accession>
<organism evidence="5 6">
    <name type="scientific">Tulasnella calospora MUT 4182</name>
    <dbReference type="NCBI Taxonomy" id="1051891"/>
    <lineage>
        <taxon>Eukaryota</taxon>
        <taxon>Fungi</taxon>
        <taxon>Dikarya</taxon>
        <taxon>Basidiomycota</taxon>
        <taxon>Agaricomycotina</taxon>
        <taxon>Agaricomycetes</taxon>
        <taxon>Cantharellales</taxon>
        <taxon>Tulasnellaceae</taxon>
        <taxon>Tulasnella</taxon>
    </lineage>
</organism>
<dbReference type="PANTHER" id="PTHR12486:SF4">
    <property type="entry name" value="APRATAXIN"/>
    <property type="match status" value="1"/>
</dbReference>
<evidence type="ECO:0000313" key="5">
    <source>
        <dbReference type="EMBL" id="KIO21082.1"/>
    </source>
</evidence>
<reference evidence="6" key="2">
    <citation type="submission" date="2015-01" db="EMBL/GenBank/DDBJ databases">
        <title>Evolutionary Origins and Diversification of the Mycorrhizal Mutualists.</title>
        <authorList>
            <consortium name="DOE Joint Genome Institute"/>
            <consortium name="Mycorrhizal Genomics Consortium"/>
            <person name="Kohler A."/>
            <person name="Kuo A."/>
            <person name="Nagy L.G."/>
            <person name="Floudas D."/>
            <person name="Copeland A."/>
            <person name="Barry K.W."/>
            <person name="Cichocki N."/>
            <person name="Veneault-Fourrey C."/>
            <person name="LaButti K."/>
            <person name="Lindquist E.A."/>
            <person name="Lipzen A."/>
            <person name="Lundell T."/>
            <person name="Morin E."/>
            <person name="Murat C."/>
            <person name="Riley R."/>
            <person name="Ohm R."/>
            <person name="Sun H."/>
            <person name="Tunlid A."/>
            <person name="Henrissat B."/>
            <person name="Grigoriev I.V."/>
            <person name="Hibbett D.S."/>
            <person name="Martin F."/>
        </authorList>
    </citation>
    <scope>NUCLEOTIDE SEQUENCE [LARGE SCALE GENOMIC DNA]</scope>
    <source>
        <strain evidence="6">MUT 4182</strain>
    </source>
</reference>
<feature type="coiled-coil region" evidence="2">
    <location>
        <begin position="74"/>
        <end position="101"/>
    </location>
</feature>
<dbReference type="AlphaFoldDB" id="A0A0C3LI17"/>
<evidence type="ECO:0000313" key="6">
    <source>
        <dbReference type="Proteomes" id="UP000054248"/>
    </source>
</evidence>
<dbReference type="GO" id="GO:0003697">
    <property type="term" value="F:single-stranded DNA binding"/>
    <property type="evidence" value="ECO:0007669"/>
    <property type="project" value="TreeGrafter"/>
</dbReference>